<evidence type="ECO:0008006" key="12">
    <source>
        <dbReference type="Google" id="ProtNLM"/>
    </source>
</evidence>
<feature type="domain" description="Amidohydrolase-related" evidence="8">
    <location>
        <begin position="1018"/>
        <end position="1407"/>
    </location>
</feature>
<evidence type="ECO:0000259" key="8">
    <source>
        <dbReference type="Pfam" id="PF01979"/>
    </source>
</evidence>
<dbReference type="GO" id="GO:0005737">
    <property type="term" value="C:cytoplasm"/>
    <property type="evidence" value="ECO:0007669"/>
    <property type="project" value="UniProtKB-SubCell"/>
</dbReference>
<dbReference type="InterPro" id="IPR011778">
    <property type="entry name" value="Hydantoinase/dihydroPyrase"/>
</dbReference>
<dbReference type="GO" id="GO:0019900">
    <property type="term" value="F:kinase binding"/>
    <property type="evidence" value="ECO:0007669"/>
    <property type="project" value="InterPro"/>
</dbReference>
<feature type="coiled-coil region" evidence="6">
    <location>
        <begin position="396"/>
        <end position="423"/>
    </location>
</feature>
<dbReference type="InterPro" id="IPR006680">
    <property type="entry name" value="Amidohydro-rel"/>
</dbReference>
<dbReference type="InterPro" id="IPR031994">
    <property type="entry name" value="JAKMIP_C"/>
</dbReference>
<feature type="region of interest" description="Disordered" evidence="7">
    <location>
        <begin position="1459"/>
        <end position="1523"/>
    </location>
</feature>
<accession>A0AAV1PPL3</accession>
<dbReference type="NCBIfam" id="TIGR02033">
    <property type="entry name" value="D-hydantoinase"/>
    <property type="match status" value="1"/>
</dbReference>
<dbReference type="Gene3D" id="3.20.20.140">
    <property type="entry name" value="Metal-dependent hydrolases"/>
    <property type="match status" value="1"/>
</dbReference>
<evidence type="ECO:0000313" key="11">
    <source>
        <dbReference type="Proteomes" id="UP001314229"/>
    </source>
</evidence>
<dbReference type="Pfam" id="PF01979">
    <property type="entry name" value="Amidohydro_1"/>
    <property type="match status" value="1"/>
</dbReference>
<comment type="similarity">
    <text evidence="2">Belongs to the JAKMIP family.</text>
</comment>
<evidence type="ECO:0000313" key="10">
    <source>
        <dbReference type="EMBL" id="CAK6973135.1"/>
    </source>
</evidence>
<feature type="compositionally biased region" description="Polar residues" evidence="7">
    <location>
        <begin position="1460"/>
        <end position="1489"/>
    </location>
</feature>
<organism evidence="10 11">
    <name type="scientific">Scomber scombrus</name>
    <name type="common">Atlantic mackerel</name>
    <name type="synonym">Scomber vernalis</name>
    <dbReference type="NCBI Taxonomy" id="13677"/>
    <lineage>
        <taxon>Eukaryota</taxon>
        <taxon>Metazoa</taxon>
        <taxon>Chordata</taxon>
        <taxon>Craniata</taxon>
        <taxon>Vertebrata</taxon>
        <taxon>Euteleostomi</taxon>
        <taxon>Actinopterygii</taxon>
        <taxon>Neopterygii</taxon>
        <taxon>Teleostei</taxon>
        <taxon>Neoteleostei</taxon>
        <taxon>Acanthomorphata</taxon>
        <taxon>Pelagiaria</taxon>
        <taxon>Scombriformes</taxon>
        <taxon>Scombridae</taxon>
        <taxon>Scomber</taxon>
    </lineage>
</organism>
<dbReference type="Pfam" id="PF16034">
    <property type="entry name" value="JAKMIP_CC3"/>
    <property type="match status" value="1"/>
</dbReference>
<evidence type="ECO:0000259" key="9">
    <source>
        <dbReference type="Pfam" id="PF16034"/>
    </source>
</evidence>
<reference evidence="10 11" key="1">
    <citation type="submission" date="2024-01" db="EMBL/GenBank/DDBJ databases">
        <authorList>
            <person name="Alioto T."/>
            <person name="Alioto T."/>
            <person name="Gomez Garrido J."/>
        </authorList>
    </citation>
    <scope>NUCLEOTIDE SEQUENCE [LARGE SCALE GENOMIC DNA]</scope>
</reference>
<feature type="compositionally biased region" description="Basic and acidic residues" evidence="7">
    <location>
        <begin position="914"/>
        <end position="927"/>
    </location>
</feature>
<dbReference type="InterPro" id="IPR032466">
    <property type="entry name" value="Metal_Hydrolase"/>
</dbReference>
<feature type="domain" description="Janus kinase and microtubule-interacting protein C-terminal" evidence="9">
    <location>
        <begin position="409"/>
        <end position="603"/>
    </location>
</feature>
<dbReference type="InterPro" id="IPR011059">
    <property type="entry name" value="Metal-dep_hydrolase_composite"/>
</dbReference>
<keyword evidence="5 6" id="KW-0175">Coiled coil</keyword>
<evidence type="ECO:0000256" key="5">
    <source>
        <dbReference type="ARBA" id="ARBA00023054"/>
    </source>
</evidence>
<gene>
    <name evidence="10" type="ORF">FSCOSCO3_A036994</name>
</gene>
<feature type="coiled-coil region" evidence="6">
    <location>
        <begin position="75"/>
        <end position="109"/>
    </location>
</feature>
<name>A0AAV1PPL3_SCOSC</name>
<evidence type="ECO:0000256" key="6">
    <source>
        <dbReference type="SAM" id="Coils"/>
    </source>
</evidence>
<dbReference type="Proteomes" id="UP001314229">
    <property type="component" value="Unassembled WGS sequence"/>
</dbReference>
<evidence type="ECO:0000256" key="3">
    <source>
        <dbReference type="ARBA" id="ARBA00008829"/>
    </source>
</evidence>
<protein>
    <recommendedName>
        <fullName evidence="12">Janus kinase and microtubule-interacting protein C-terminal domain-containing protein</fullName>
    </recommendedName>
</protein>
<dbReference type="PANTHER" id="PTHR18935:SF7">
    <property type="entry name" value="JANUS KINASE AND MICROTUBULE-INTERACTING PROTEIN 2"/>
    <property type="match status" value="1"/>
</dbReference>
<dbReference type="SUPFAM" id="SSF51338">
    <property type="entry name" value="Composite domain of metallo-dependent hydrolases"/>
    <property type="match status" value="1"/>
</dbReference>
<comment type="similarity">
    <text evidence="3">Belongs to the metallo-dependent hydrolases superfamily. Hydantoinase/dihydropyrimidinase family.</text>
</comment>
<sequence>MAKKGRTKGEKPEALISALQAANEDLRSKLTDIQIELHQEKCKVSKLERDKVQEVKRVREQEQHRHTAMLTEQRAKWHEEKQKELQALRENLTRQHEQELARHAKIKDQENQRLKAALSAMRDGSGEKVRTALTLEAKEDARRFFDQERVKLLQEIIELKSTKKQTDEALSNMIQADKMKAGDLRVEHQQHQEQISKIKWDCEKDIRRLVDEIKSKDRTIFALEKELESTSGFLQKLQLQKDALDEQLFLVKEAECGLGSPKREIPGRAGDGAEHCGSPDLRRNQRRIAELNSTIRKLEDRNSLLVDERNELLKRVRESEKQCKPLLDKNKLLSKRNDDLTHTIQKLEEKLKSLAKENLEMREKISSHPPLKKLKSLNDLDQAHDDQEIAFLKLQVLEQQSMIDELTRDREKLLRKKRHKRSSRPIKRHIVVDTYFGYDEESMDSETSSVASFRMDRTPATPDEDLDEGLANEESELRFRQLTREYQALQRAYALLQEQKGGILDAEMEAKAQEQVQADILRYKAKIEDLEKELTLKGQDSKWVEEKQLFLRRNQELLDKAEKVESECSRLQQELQDSKDQNELLEFRILELEERERRSPPFNHLRMHPFSEGVSALQIYCMKEGVKDVCIPDLIKLLDILGDNGNLRNEEQVAIIQASTVLSLAEKWIQQIEGTEAALHQKMMDLEIEMEMFCKQKGYLEEELDYRKQALDQAYMQIQELEATLYNALQQDKVIKYGEPLDELQKDELRTAVEKLRRQMLRKSREYDCQILQERMELLHQAHQRIRDLEDKTEIQRRQIKDLEEKVVCQLGDLVCDCSVIYFLDKCGTMCIAVAASVITSVTTGSTMAERRGNWDQAEDDLPVYLARPGTADQVPRQKYGGLFCSVEGAFESKTIDFDALSVGQRGSRTPRTAKRETGLEARRTASDNRSSLKSPAPNRRGGFDSPEVAVRASSGKEVLQNLGDEKSDRLLIKGGRIVNDDQSFHADIYMEDGVIKQIGDNLIVPGGVKTIEANGKMVIPGGIDIHTHFQMPYRGTTTVDDFAQGSKAALAGGTTMIVDHVIPEAGSSLMEAYDQWRQWADEKTCCDYSLNVDITHWNDSVKQEVDNLIKDKGVNSFQVYMAYKDYYQMSNSELYEIFTFLAERGGIAQVHAENGEIIAEEQARMLQMGITGPEGHVLSRPEELEAEAVFRAITIASQTNCPLYVTRVMSKSAADIISLARKKGNVVFGEPITASLGTDGTHYWSKNWAKAASFVTSPPLSPDPTTPDYLNTLLSSGDLSVTGSAHCTFSVAQKAIGKDDFTQIPEGVNGVEERMSLIWDKAVTTGKMDENMFVAVTSTNAAKILNLYPRKGRIAVGSDADLVIWDTDSISTITAKTHNSAAEYNVFEGMELRGAPFVVICQGKIVLEDGNLHVTPGVGRFIPCSPYPDYAYKRVKARKQLAVLRAVPRGMYDGPVSEFSMSRGGTPSASARTSPTKQPVRNLHQSGFSLAGPPTPDDIPIRPAGRRIVVPPGGRSNITSLS</sequence>
<feature type="region of interest" description="Disordered" evidence="7">
    <location>
        <begin position="905"/>
        <end position="948"/>
    </location>
</feature>
<feature type="coiled-coil region" evidence="6">
    <location>
        <begin position="472"/>
        <end position="595"/>
    </location>
</feature>
<comment type="caution">
    <text evidence="10">The sequence shown here is derived from an EMBL/GenBank/DDBJ whole genome shotgun (WGS) entry which is preliminary data.</text>
</comment>
<keyword evidence="4" id="KW-0963">Cytoplasm</keyword>
<dbReference type="PANTHER" id="PTHR18935">
    <property type="entry name" value="GOLGIN SUBFAMILY A MEMBER 4-LIKE ISOFORM X1"/>
    <property type="match status" value="1"/>
</dbReference>
<keyword evidence="11" id="KW-1185">Reference proteome</keyword>
<comment type="subcellular location">
    <subcellularLocation>
        <location evidence="1">Cytoplasm</location>
    </subcellularLocation>
</comment>
<dbReference type="FunFam" id="2.30.40.10:FF:000021">
    <property type="entry name" value="Dihydropyrimidinase-related protein 2"/>
    <property type="match status" value="1"/>
</dbReference>
<dbReference type="FunFam" id="3.20.20.140:FF:000174">
    <property type="entry name" value="Dihydropyrimidinase-related protein 2"/>
    <property type="match status" value="1"/>
</dbReference>
<feature type="coiled-coil region" evidence="6">
    <location>
        <begin position="281"/>
        <end position="364"/>
    </location>
</feature>
<evidence type="ECO:0000256" key="4">
    <source>
        <dbReference type="ARBA" id="ARBA00022490"/>
    </source>
</evidence>
<dbReference type="GO" id="GO:0016810">
    <property type="term" value="F:hydrolase activity, acting on carbon-nitrogen (but not peptide) bonds"/>
    <property type="evidence" value="ECO:0007669"/>
    <property type="project" value="InterPro"/>
</dbReference>
<evidence type="ECO:0000256" key="1">
    <source>
        <dbReference type="ARBA" id="ARBA00004496"/>
    </source>
</evidence>
<evidence type="ECO:0000256" key="2">
    <source>
        <dbReference type="ARBA" id="ARBA00005239"/>
    </source>
</evidence>
<dbReference type="CDD" id="cd01314">
    <property type="entry name" value="D-HYD"/>
    <property type="match status" value="1"/>
</dbReference>
<dbReference type="Gene3D" id="2.30.40.10">
    <property type="entry name" value="Urease, subunit C, domain 1"/>
    <property type="match status" value="1"/>
</dbReference>
<feature type="coiled-coil region" evidence="6">
    <location>
        <begin position="206"/>
        <end position="254"/>
    </location>
</feature>
<feature type="coiled-coil region" evidence="6">
    <location>
        <begin position="711"/>
        <end position="806"/>
    </location>
</feature>
<dbReference type="SUPFAM" id="SSF51556">
    <property type="entry name" value="Metallo-dependent hydrolases"/>
    <property type="match status" value="1"/>
</dbReference>
<dbReference type="EMBL" id="CAWUFR010000223">
    <property type="protein sequence ID" value="CAK6973135.1"/>
    <property type="molecule type" value="Genomic_DNA"/>
</dbReference>
<evidence type="ECO:0000256" key="7">
    <source>
        <dbReference type="SAM" id="MobiDB-lite"/>
    </source>
</evidence>
<feature type="coiled-coil region" evidence="6">
    <location>
        <begin position="16"/>
        <end position="50"/>
    </location>
</feature>
<dbReference type="InterPro" id="IPR024836">
    <property type="entry name" value="JAKMIP"/>
</dbReference>
<dbReference type="GO" id="GO:0008017">
    <property type="term" value="F:microtubule binding"/>
    <property type="evidence" value="ECO:0007669"/>
    <property type="project" value="InterPro"/>
</dbReference>
<proteinExistence type="inferred from homology"/>